<dbReference type="Proteomes" id="UP001432027">
    <property type="component" value="Unassembled WGS sequence"/>
</dbReference>
<evidence type="ECO:0000313" key="1">
    <source>
        <dbReference type="EMBL" id="GMT07179.1"/>
    </source>
</evidence>
<evidence type="ECO:0000313" key="3">
    <source>
        <dbReference type="Proteomes" id="UP001432027"/>
    </source>
</evidence>
<feature type="non-terminal residue" evidence="1">
    <location>
        <position position="1"/>
    </location>
</feature>
<reference evidence="1" key="1">
    <citation type="submission" date="2023-10" db="EMBL/GenBank/DDBJ databases">
        <title>Genome assembly of Pristionchus species.</title>
        <authorList>
            <person name="Yoshida K."/>
            <person name="Sommer R.J."/>
        </authorList>
    </citation>
    <scope>NUCLEOTIDE SEQUENCE</scope>
    <source>
        <strain evidence="1">RS0144</strain>
    </source>
</reference>
<organism evidence="1 3">
    <name type="scientific">Pristionchus entomophagus</name>
    <dbReference type="NCBI Taxonomy" id="358040"/>
    <lineage>
        <taxon>Eukaryota</taxon>
        <taxon>Metazoa</taxon>
        <taxon>Ecdysozoa</taxon>
        <taxon>Nematoda</taxon>
        <taxon>Chromadorea</taxon>
        <taxon>Rhabditida</taxon>
        <taxon>Rhabditina</taxon>
        <taxon>Diplogasteromorpha</taxon>
        <taxon>Diplogasteroidea</taxon>
        <taxon>Neodiplogasteridae</taxon>
        <taxon>Pristionchus</taxon>
    </lineage>
</organism>
<protein>
    <recommendedName>
        <fullName evidence="4">Ribosomal protein</fullName>
    </recommendedName>
</protein>
<sequence>PPEAWSRFRGRVPSRYDRSGLEINDASTGRVGDTEGGKLSLDALLQIRLLGLLLFSDLASLFVSAPHGEAISPSYPWTLDRRSQARPTCERLTFSGGSLRRA</sequence>
<name>A0AAV5UMP3_9BILA</name>
<comment type="caution">
    <text evidence="1">The sequence shown here is derived from an EMBL/GenBank/DDBJ whole genome shotgun (WGS) entry which is preliminary data.</text>
</comment>
<keyword evidence="3" id="KW-1185">Reference proteome</keyword>
<evidence type="ECO:0000313" key="2">
    <source>
        <dbReference type="EMBL" id="GMT07181.1"/>
    </source>
</evidence>
<accession>A0AAV5UMP3</accession>
<proteinExistence type="predicted"/>
<dbReference type="AlphaFoldDB" id="A0AAV5UMP3"/>
<dbReference type="EMBL" id="BTSX01000006">
    <property type="protein sequence ID" value="GMT07179.1"/>
    <property type="molecule type" value="Genomic_DNA"/>
</dbReference>
<evidence type="ECO:0008006" key="4">
    <source>
        <dbReference type="Google" id="ProtNLM"/>
    </source>
</evidence>
<gene>
    <name evidence="1" type="ORF">PENTCL1PPCAC_29353</name>
    <name evidence="2" type="ORF">PENTCL1PPCAC_29355</name>
</gene>
<feature type="non-terminal residue" evidence="1">
    <location>
        <position position="102"/>
    </location>
</feature>
<dbReference type="EMBL" id="BTSX01000006">
    <property type="protein sequence ID" value="GMT07181.1"/>
    <property type="molecule type" value="Genomic_DNA"/>
</dbReference>